<evidence type="ECO:0000313" key="3">
    <source>
        <dbReference type="Proteomes" id="UP001162483"/>
    </source>
</evidence>
<accession>A0ABN9B078</accession>
<comment type="caution">
    <text evidence="2">The sequence shown here is derived from an EMBL/GenBank/DDBJ whole genome shotgun (WGS) entry which is preliminary data.</text>
</comment>
<gene>
    <name evidence="2" type="ORF">SPARVUS_LOCUS1579825</name>
</gene>
<organism evidence="2 3">
    <name type="scientific">Staurois parvus</name>
    <dbReference type="NCBI Taxonomy" id="386267"/>
    <lineage>
        <taxon>Eukaryota</taxon>
        <taxon>Metazoa</taxon>
        <taxon>Chordata</taxon>
        <taxon>Craniata</taxon>
        <taxon>Vertebrata</taxon>
        <taxon>Euteleostomi</taxon>
        <taxon>Amphibia</taxon>
        <taxon>Batrachia</taxon>
        <taxon>Anura</taxon>
        <taxon>Neobatrachia</taxon>
        <taxon>Ranoidea</taxon>
        <taxon>Ranidae</taxon>
        <taxon>Staurois</taxon>
    </lineage>
</organism>
<evidence type="ECO:0008006" key="4">
    <source>
        <dbReference type="Google" id="ProtNLM"/>
    </source>
</evidence>
<dbReference type="EMBL" id="CATNWA010001174">
    <property type="protein sequence ID" value="CAI9539333.1"/>
    <property type="molecule type" value="Genomic_DNA"/>
</dbReference>
<evidence type="ECO:0000313" key="2">
    <source>
        <dbReference type="EMBL" id="CAI9539333.1"/>
    </source>
</evidence>
<feature type="signal peptide" evidence="1">
    <location>
        <begin position="1"/>
        <end position="25"/>
    </location>
</feature>
<protein>
    <recommendedName>
        <fullName evidence="4">Secreted protein</fullName>
    </recommendedName>
</protein>
<keyword evidence="3" id="KW-1185">Reference proteome</keyword>
<feature type="non-terminal residue" evidence="2">
    <location>
        <position position="1"/>
    </location>
</feature>
<feature type="chain" id="PRO_5045548804" description="Secreted protein" evidence="1">
    <location>
        <begin position="26"/>
        <end position="98"/>
    </location>
</feature>
<reference evidence="2" key="1">
    <citation type="submission" date="2023-05" db="EMBL/GenBank/DDBJ databases">
        <authorList>
            <person name="Stuckert A."/>
        </authorList>
    </citation>
    <scope>NUCLEOTIDE SEQUENCE</scope>
</reference>
<keyword evidence="1" id="KW-0732">Signal</keyword>
<dbReference type="Proteomes" id="UP001162483">
    <property type="component" value="Unassembled WGS sequence"/>
</dbReference>
<evidence type="ECO:0000256" key="1">
    <source>
        <dbReference type="SAM" id="SignalP"/>
    </source>
</evidence>
<name>A0ABN9B078_9NEOB</name>
<sequence length="98" mass="10828">YNYLLCAVVLHRAAWILLCLGPPQALLAPASYWMLPQQAACYGGTHCSMCPFTHGAKPMRRRRPRTTKTVHITGAQVSIEEDGGTAAQKVFYLHTQNA</sequence>
<proteinExistence type="predicted"/>